<evidence type="ECO:0000313" key="2">
    <source>
        <dbReference type="Proteomes" id="UP000675880"/>
    </source>
</evidence>
<name>A0ABM8RY48_9BACT</name>
<proteinExistence type="predicted"/>
<evidence type="ECO:0000313" key="1">
    <source>
        <dbReference type="EMBL" id="CAE6778337.1"/>
    </source>
</evidence>
<dbReference type="RefSeq" id="WP_213043426.1">
    <property type="nucleotide sequence ID" value="NZ_CAJNBJ010000017.1"/>
</dbReference>
<keyword evidence="2" id="KW-1185">Reference proteome</keyword>
<sequence>MSNPALLFCDSDALIQLFLTDQNKLLRSFKTEYGIQPVIVFEVENELRQHKKYRTKVEPQFDKALTSRVLQVFDSTILQSSLLDSNSFLPPAAVQATWDTIQASGRQYGIRVGTGEAYTHAAAVTLQMPSLSNDGIAVNTLHNLGMQTPAPVARMFDVVTLFFQIGVLSARDCDQIRKILLQYGEGVPKEFQNANYTDGLHSFASRLLDRTKVAVGAEPNGRRPFTSQLLLEPLT</sequence>
<organism evidence="1 2">
    <name type="scientific">Nitrospira defluvii</name>
    <dbReference type="NCBI Taxonomy" id="330214"/>
    <lineage>
        <taxon>Bacteria</taxon>
        <taxon>Pseudomonadati</taxon>
        <taxon>Nitrospirota</taxon>
        <taxon>Nitrospiria</taxon>
        <taxon>Nitrospirales</taxon>
        <taxon>Nitrospiraceae</taxon>
        <taxon>Nitrospira</taxon>
    </lineage>
</organism>
<evidence type="ECO:0008006" key="3">
    <source>
        <dbReference type="Google" id="ProtNLM"/>
    </source>
</evidence>
<dbReference type="Proteomes" id="UP000675880">
    <property type="component" value="Unassembled WGS sequence"/>
</dbReference>
<gene>
    <name evidence="1" type="ORF">NSPZN2_40629</name>
</gene>
<comment type="caution">
    <text evidence="1">The sequence shown here is derived from an EMBL/GenBank/DDBJ whole genome shotgun (WGS) entry which is preliminary data.</text>
</comment>
<accession>A0ABM8RY48</accession>
<dbReference type="EMBL" id="CAJNBJ010000017">
    <property type="protein sequence ID" value="CAE6778337.1"/>
    <property type="molecule type" value="Genomic_DNA"/>
</dbReference>
<protein>
    <recommendedName>
        <fullName evidence="3">DUF4935 domain-containing protein</fullName>
    </recommendedName>
</protein>
<reference evidence="1 2" key="1">
    <citation type="submission" date="2021-02" db="EMBL/GenBank/DDBJ databases">
        <authorList>
            <person name="Han P."/>
        </authorList>
    </citation>
    <scope>NUCLEOTIDE SEQUENCE [LARGE SCALE GENOMIC DNA]</scope>
    <source>
        <strain evidence="1">Candidatus Nitrospira sp. ZN2</strain>
    </source>
</reference>